<dbReference type="Proteomes" id="UP001597468">
    <property type="component" value="Unassembled WGS sequence"/>
</dbReference>
<dbReference type="EMBL" id="JBHULT010000005">
    <property type="protein sequence ID" value="MFD2516787.1"/>
    <property type="molecule type" value="Genomic_DNA"/>
</dbReference>
<keyword evidence="3" id="KW-1185">Reference proteome</keyword>
<gene>
    <name evidence="2" type="ORF">ACFSTG_02680</name>
</gene>
<accession>A0ABW5ISX3</accession>
<sequence>MKTFVLSLVLTISLSINFDNAPALNFINPDSLSAEVEKLLDEATCGAEKDLTVILFFSVSEDQKIQSLRVASTDLELNDLIQKKFENTELPGDSWRMDKIYELKVEHKA</sequence>
<reference evidence="3" key="1">
    <citation type="journal article" date="2019" name="Int. J. Syst. Evol. Microbiol.">
        <title>The Global Catalogue of Microorganisms (GCM) 10K type strain sequencing project: providing services to taxonomists for standard genome sequencing and annotation.</title>
        <authorList>
            <consortium name="The Broad Institute Genomics Platform"/>
            <consortium name="The Broad Institute Genome Sequencing Center for Infectious Disease"/>
            <person name="Wu L."/>
            <person name="Ma J."/>
        </authorList>
    </citation>
    <scope>NUCLEOTIDE SEQUENCE [LARGE SCALE GENOMIC DNA]</scope>
    <source>
        <strain evidence="3">KCTC 42585</strain>
    </source>
</reference>
<evidence type="ECO:0000313" key="3">
    <source>
        <dbReference type="Proteomes" id="UP001597468"/>
    </source>
</evidence>
<keyword evidence="1" id="KW-0732">Signal</keyword>
<proteinExistence type="predicted"/>
<evidence type="ECO:0008006" key="4">
    <source>
        <dbReference type="Google" id="ProtNLM"/>
    </source>
</evidence>
<comment type="caution">
    <text evidence="2">The sequence shown here is derived from an EMBL/GenBank/DDBJ whole genome shotgun (WGS) entry which is preliminary data.</text>
</comment>
<feature type="signal peptide" evidence="1">
    <location>
        <begin position="1"/>
        <end position="21"/>
    </location>
</feature>
<protein>
    <recommendedName>
        <fullName evidence="4">TonB protein C-terminal</fullName>
    </recommendedName>
</protein>
<dbReference type="RefSeq" id="WP_380748190.1">
    <property type="nucleotide sequence ID" value="NZ_JBHULT010000005.1"/>
</dbReference>
<feature type="chain" id="PRO_5046676410" description="TonB protein C-terminal" evidence="1">
    <location>
        <begin position="22"/>
        <end position="109"/>
    </location>
</feature>
<organism evidence="2 3">
    <name type="scientific">Salinimicrobium flavum</name>
    <dbReference type="NCBI Taxonomy" id="1737065"/>
    <lineage>
        <taxon>Bacteria</taxon>
        <taxon>Pseudomonadati</taxon>
        <taxon>Bacteroidota</taxon>
        <taxon>Flavobacteriia</taxon>
        <taxon>Flavobacteriales</taxon>
        <taxon>Flavobacteriaceae</taxon>
        <taxon>Salinimicrobium</taxon>
    </lineage>
</organism>
<evidence type="ECO:0000256" key="1">
    <source>
        <dbReference type="SAM" id="SignalP"/>
    </source>
</evidence>
<name>A0ABW5ISX3_9FLAO</name>
<evidence type="ECO:0000313" key="2">
    <source>
        <dbReference type="EMBL" id="MFD2516787.1"/>
    </source>
</evidence>